<dbReference type="EMBL" id="CP121769">
    <property type="protein sequence ID" value="WGE09937.1"/>
    <property type="molecule type" value="Genomic_DNA"/>
</dbReference>
<evidence type="ECO:0000313" key="5">
    <source>
        <dbReference type="Proteomes" id="UP001148834"/>
    </source>
</evidence>
<dbReference type="Proteomes" id="UP000662736">
    <property type="component" value="Chromosome"/>
</dbReference>
<dbReference type="Proteomes" id="UP001222296">
    <property type="component" value="Chromosome"/>
</dbReference>
<dbReference type="PANTHER" id="PTHR34980">
    <property type="entry name" value="INNER MEMBRANE PROTEIN-RELATED-RELATED"/>
    <property type="match status" value="1"/>
</dbReference>
<evidence type="ECO:0000256" key="1">
    <source>
        <dbReference type="SAM" id="Phobius"/>
    </source>
</evidence>
<feature type="transmembrane region" description="Helical" evidence="1">
    <location>
        <begin position="23"/>
        <end position="43"/>
    </location>
</feature>
<dbReference type="GO" id="GO:0005886">
    <property type="term" value="C:plasma membrane"/>
    <property type="evidence" value="ECO:0007669"/>
    <property type="project" value="TreeGrafter"/>
</dbReference>
<reference evidence="3" key="1">
    <citation type="submission" date="2021-03" db="EMBL/GenBank/DDBJ databases">
        <title>Characterization of a novel Integrative Conjugative Element in Glaesserella parasuis.</title>
        <authorList>
            <person name="Hu G."/>
            <person name="Sun H."/>
        </authorList>
    </citation>
    <scope>NUCLEOTIDE SEQUENCE</scope>
    <source>
        <strain evidence="3">GHP1807</strain>
    </source>
</reference>
<dbReference type="InterPro" id="IPR008523">
    <property type="entry name" value="DUF805"/>
</dbReference>
<feature type="transmembrane region" description="Helical" evidence="1">
    <location>
        <begin position="118"/>
        <end position="139"/>
    </location>
</feature>
<keyword evidence="1" id="KW-0812">Transmembrane</keyword>
<reference evidence="2" key="2">
    <citation type="submission" date="2022-09" db="EMBL/GenBank/DDBJ databases">
        <title>Molecular characterization of Glaesserella parasuis strains circulating in commercial swine farms using whole-genome sequencing.</title>
        <authorList>
            <person name="Mugabi R."/>
            <person name="Clavijo M."/>
            <person name="Li G."/>
        </authorList>
    </citation>
    <scope>NUCLEOTIDE SEQUENCE</scope>
    <source>
        <strain evidence="2">0435-53</strain>
    </source>
</reference>
<dbReference type="Pfam" id="PF05656">
    <property type="entry name" value="DUF805"/>
    <property type="match status" value="1"/>
</dbReference>
<keyword evidence="1" id="KW-1133">Transmembrane helix</keyword>
<proteinExistence type="predicted"/>
<evidence type="ECO:0000313" key="2">
    <source>
        <dbReference type="EMBL" id="MDD2169161.1"/>
    </source>
</evidence>
<dbReference type="AlphaFoldDB" id="A0A084EWP8"/>
<dbReference type="Proteomes" id="UP001148834">
    <property type="component" value="Unassembled WGS sequence"/>
</dbReference>
<sequence>MEWFIHALKNSFNFKGRARRAEYGWFILIIILIDLCFSLFSSAATVLRMFSLAELLNGLNLLFGLILIIPSINLVTRRLHDLGYSGWWQLCQIATSIVIVIAGYNIEDVMNNHFSTLKAVALIVVLIITVIFHLLLFFVDGDRFENKYGADPKAVVTSQIMSSEEQI</sequence>
<feature type="transmembrane region" description="Helical" evidence="1">
    <location>
        <begin position="87"/>
        <end position="106"/>
    </location>
</feature>
<evidence type="ECO:0000313" key="4">
    <source>
        <dbReference type="EMBL" id="WGE09937.1"/>
    </source>
</evidence>
<reference evidence="4" key="3">
    <citation type="submission" date="2023-04" db="EMBL/GenBank/DDBJ databases">
        <title>Molecular characterization of the Integrative and Conjugative elements harboring multidrug-resistance gene from Glaesserella (Haemophilus) parasuis.</title>
        <authorList>
            <person name="Che Y."/>
            <person name="Zhou L."/>
        </authorList>
    </citation>
    <scope>NUCLEOTIDE SEQUENCE</scope>
    <source>
        <strain evidence="4">Z44</strain>
    </source>
</reference>
<dbReference type="EMBL" id="JAODIR010000102">
    <property type="protein sequence ID" value="MDD2169161.1"/>
    <property type="molecule type" value="Genomic_DNA"/>
</dbReference>
<dbReference type="RefSeq" id="WP_021111814.1">
    <property type="nucleotide sequence ID" value="NZ_CBCRUP010000061.1"/>
</dbReference>
<dbReference type="PANTHER" id="PTHR34980:SF2">
    <property type="entry name" value="INNER MEMBRANE PROTEIN YHAH-RELATED"/>
    <property type="match status" value="1"/>
</dbReference>
<organism evidence="2 5">
    <name type="scientific">Glaesserella parasuis</name>
    <name type="common">Haemophilus parasuis</name>
    <dbReference type="NCBI Taxonomy" id="738"/>
    <lineage>
        <taxon>Bacteria</taxon>
        <taxon>Pseudomonadati</taxon>
        <taxon>Pseudomonadota</taxon>
        <taxon>Gammaproteobacteria</taxon>
        <taxon>Pasteurellales</taxon>
        <taxon>Pasteurellaceae</taxon>
        <taxon>Glaesserella</taxon>
    </lineage>
</organism>
<keyword evidence="1" id="KW-0472">Membrane</keyword>
<protein>
    <submittedName>
        <fullName evidence="2">DUF805 domain-containing protein</fullName>
    </submittedName>
</protein>
<name>A0A084EWP8_GLAPU</name>
<dbReference type="OrthoDB" id="9812349at2"/>
<gene>
    <name evidence="3" type="ORF">J1G54_10920</name>
    <name evidence="2" type="ORF">N5925_11400</name>
    <name evidence="4" type="ORF">QBL01_12140</name>
</gene>
<feature type="transmembrane region" description="Helical" evidence="1">
    <location>
        <begin position="55"/>
        <end position="75"/>
    </location>
</feature>
<dbReference type="EMBL" id="CP071491">
    <property type="protein sequence ID" value="QSX16820.1"/>
    <property type="molecule type" value="Genomic_DNA"/>
</dbReference>
<evidence type="ECO:0000313" key="3">
    <source>
        <dbReference type="EMBL" id="QSX16820.1"/>
    </source>
</evidence>
<accession>A0A084EWP8</accession>